<name>A0A841AMM0_9MICO</name>
<accession>A0A841AMM0</accession>
<evidence type="ECO:0000313" key="4">
    <source>
        <dbReference type="Proteomes" id="UP000536685"/>
    </source>
</evidence>
<dbReference type="Proteomes" id="UP000536685">
    <property type="component" value="Unassembled WGS sequence"/>
</dbReference>
<dbReference type="PROSITE" id="PS50965">
    <property type="entry name" value="NERD"/>
    <property type="match status" value="1"/>
</dbReference>
<evidence type="ECO:0000313" key="3">
    <source>
        <dbReference type="EMBL" id="MBB5842775.1"/>
    </source>
</evidence>
<keyword evidence="1" id="KW-1133">Transmembrane helix</keyword>
<comment type="caution">
    <text evidence="3">The sequence shown here is derived from an EMBL/GenBank/DDBJ whole genome shotgun (WGS) entry which is preliminary data.</text>
</comment>
<keyword evidence="4" id="KW-1185">Reference proteome</keyword>
<dbReference type="Pfam" id="PF08378">
    <property type="entry name" value="NERD"/>
    <property type="match status" value="1"/>
</dbReference>
<dbReference type="EMBL" id="JACHMJ010000001">
    <property type="protein sequence ID" value="MBB5842775.1"/>
    <property type="molecule type" value="Genomic_DNA"/>
</dbReference>
<sequence>MTEVAGVMRQQAMPAVVPEPTVPVHSELTLRTRIPAYSVMDECLRRQAEAAPRGAVARFFGRDPLHPDAVSWYRGTLGELEVARVLARLDPAWVVLHAVPVGSSGADIDHIVIGPGGTFTINTKNHGGKKIWASGNGFMVDGQKQSHIRNSLFEAERASDLLSAGAGFPVAVTPVLVVVRPQSIASTTPAVVVMASTDLFRWLKRRPRMQTAEAIRQIAAAAEQRSTWCTGQPRTPTTEQALAAANAQRFAALRADVDVAHARRQGWSLVGASLFLAVVVGAALALLPFVPAILAAMMAS</sequence>
<evidence type="ECO:0000256" key="1">
    <source>
        <dbReference type="SAM" id="Phobius"/>
    </source>
</evidence>
<evidence type="ECO:0000259" key="2">
    <source>
        <dbReference type="PROSITE" id="PS50965"/>
    </source>
</evidence>
<dbReference type="InterPro" id="IPR011528">
    <property type="entry name" value="NERD"/>
</dbReference>
<protein>
    <recommendedName>
        <fullName evidence="2">NERD domain-containing protein</fullName>
    </recommendedName>
</protein>
<organism evidence="3 4">
    <name type="scientific">Conyzicola lurida</name>
    <dbReference type="NCBI Taxonomy" id="1172621"/>
    <lineage>
        <taxon>Bacteria</taxon>
        <taxon>Bacillati</taxon>
        <taxon>Actinomycetota</taxon>
        <taxon>Actinomycetes</taxon>
        <taxon>Micrococcales</taxon>
        <taxon>Microbacteriaceae</taxon>
        <taxon>Conyzicola</taxon>
    </lineage>
</organism>
<keyword evidence="1" id="KW-0812">Transmembrane</keyword>
<reference evidence="3 4" key="1">
    <citation type="submission" date="2020-08" db="EMBL/GenBank/DDBJ databases">
        <title>Sequencing the genomes of 1000 actinobacteria strains.</title>
        <authorList>
            <person name="Klenk H.-P."/>
        </authorList>
    </citation>
    <scope>NUCLEOTIDE SEQUENCE [LARGE SCALE GENOMIC DNA]</scope>
    <source>
        <strain evidence="3 4">DSM 105784</strain>
    </source>
</reference>
<dbReference type="AlphaFoldDB" id="A0A841AMM0"/>
<gene>
    <name evidence="3" type="ORF">HD599_001098</name>
</gene>
<proteinExistence type="predicted"/>
<feature type="transmembrane region" description="Helical" evidence="1">
    <location>
        <begin position="273"/>
        <end position="299"/>
    </location>
</feature>
<dbReference type="RefSeq" id="WP_184234416.1">
    <property type="nucleotide sequence ID" value="NZ_JACHMJ010000001.1"/>
</dbReference>
<feature type="domain" description="NERD" evidence="2">
    <location>
        <begin position="74"/>
        <end position="185"/>
    </location>
</feature>
<keyword evidence="1" id="KW-0472">Membrane</keyword>